<dbReference type="EC" id="2.7.6.1" evidence="9"/>
<evidence type="ECO:0000259" key="10">
    <source>
        <dbReference type="Pfam" id="PF13793"/>
    </source>
</evidence>
<dbReference type="GO" id="GO:0006015">
    <property type="term" value="P:5-phosphoribose 1-diphosphate biosynthetic process"/>
    <property type="evidence" value="ECO:0007669"/>
    <property type="project" value="UniProtKB-UniRule"/>
</dbReference>
<organism evidence="11 12">
    <name type="scientific">Armatimonas rosea</name>
    <dbReference type="NCBI Taxonomy" id="685828"/>
    <lineage>
        <taxon>Bacteria</taxon>
        <taxon>Bacillati</taxon>
        <taxon>Armatimonadota</taxon>
        <taxon>Armatimonadia</taxon>
        <taxon>Armatimonadales</taxon>
        <taxon>Armatimonadaceae</taxon>
        <taxon>Armatimonas</taxon>
    </lineage>
</organism>
<dbReference type="GO" id="GO:0004749">
    <property type="term" value="F:ribose phosphate diphosphokinase activity"/>
    <property type="evidence" value="ECO:0007669"/>
    <property type="project" value="UniProtKB-UniRule"/>
</dbReference>
<evidence type="ECO:0000256" key="3">
    <source>
        <dbReference type="ARBA" id="ARBA00022727"/>
    </source>
</evidence>
<comment type="subunit">
    <text evidence="9">Homohexamer.</text>
</comment>
<comment type="similarity">
    <text evidence="9">Belongs to the ribose-phosphate pyrophosphokinase family. Class I subfamily.</text>
</comment>
<sequence length="317" mass="34309">MSALRPPMALFSGTAHPELATAVAQNLGIELGPLKITRFPDSEIYIKFEDSVRGTDAFVLQPTCAPIDANLLELLILLDALKRASANSISVVLPYYGYARQEKKDRPREPITAKLIANLLVTAGADRIVAMDLHADAIQGFFDIPVDHLTAIGAISDYLATKNLENTVVVSPDEGRVKKVRKIASRLHCPLAVGYKFRPGHGIAEISGLAGDVKGKTCIVYDDMISTGGSINEIIDMLIASGANPEIYVACTHAVLAGPAVQRLSRPEIKELIITDTIPLSPEKRTEKTTVISVSHLFAEAIRRIWTGDSVSELFND</sequence>
<keyword evidence="9" id="KW-0963">Cytoplasm</keyword>
<dbReference type="RefSeq" id="WP_184195451.1">
    <property type="nucleotide sequence ID" value="NZ_JACHGW010000002.1"/>
</dbReference>
<evidence type="ECO:0000256" key="8">
    <source>
        <dbReference type="ARBA" id="ARBA00049535"/>
    </source>
</evidence>
<dbReference type="SMART" id="SM01400">
    <property type="entry name" value="Pribosyltran_N"/>
    <property type="match status" value="1"/>
</dbReference>
<feature type="binding site" evidence="9">
    <location>
        <begin position="41"/>
        <end position="43"/>
    </location>
    <ligand>
        <name>ATP</name>
        <dbReference type="ChEBI" id="CHEBI:30616"/>
    </ligand>
</feature>
<dbReference type="GO" id="GO:0000287">
    <property type="term" value="F:magnesium ion binding"/>
    <property type="evidence" value="ECO:0007669"/>
    <property type="project" value="UniProtKB-UniRule"/>
</dbReference>
<feature type="domain" description="Ribose-phosphate pyrophosphokinase N-terminal" evidence="10">
    <location>
        <begin position="8"/>
        <end position="124"/>
    </location>
</feature>
<dbReference type="PANTHER" id="PTHR10210:SF41">
    <property type="entry name" value="RIBOSE-PHOSPHATE PYROPHOSPHOKINASE 1, CHLOROPLASTIC"/>
    <property type="match status" value="1"/>
</dbReference>
<keyword evidence="6 9" id="KW-0067">ATP-binding</keyword>
<feature type="binding site" evidence="9">
    <location>
        <position position="222"/>
    </location>
    <ligand>
        <name>D-ribose 5-phosphate</name>
        <dbReference type="ChEBI" id="CHEBI:78346"/>
    </ligand>
</feature>
<feature type="binding site" evidence="9">
    <location>
        <begin position="100"/>
        <end position="101"/>
    </location>
    <ligand>
        <name>ATP</name>
        <dbReference type="ChEBI" id="CHEBI:30616"/>
    </ligand>
</feature>
<dbReference type="UniPathway" id="UPA00087">
    <property type="reaction ID" value="UER00172"/>
</dbReference>
<keyword evidence="1 9" id="KW-0808">Transferase</keyword>
<comment type="caution">
    <text evidence="9">Lacks conserved residue(s) required for the propagation of feature annotation.</text>
</comment>
<dbReference type="InterPro" id="IPR000836">
    <property type="entry name" value="PRTase_dom"/>
</dbReference>
<dbReference type="CDD" id="cd06223">
    <property type="entry name" value="PRTases_typeI"/>
    <property type="match status" value="1"/>
</dbReference>
<comment type="pathway">
    <text evidence="9">Metabolic intermediate biosynthesis; 5-phospho-alpha-D-ribose 1-diphosphate biosynthesis; 5-phospho-alpha-D-ribose 1-diphosphate from D-ribose 5-phosphate (route I): step 1/1.</text>
</comment>
<evidence type="ECO:0000256" key="6">
    <source>
        <dbReference type="ARBA" id="ARBA00022840"/>
    </source>
</evidence>
<evidence type="ECO:0000256" key="4">
    <source>
        <dbReference type="ARBA" id="ARBA00022741"/>
    </source>
</evidence>
<comment type="catalytic activity">
    <reaction evidence="8 9">
        <text>D-ribose 5-phosphate + ATP = 5-phospho-alpha-D-ribose 1-diphosphate + AMP + H(+)</text>
        <dbReference type="Rhea" id="RHEA:15609"/>
        <dbReference type="ChEBI" id="CHEBI:15378"/>
        <dbReference type="ChEBI" id="CHEBI:30616"/>
        <dbReference type="ChEBI" id="CHEBI:58017"/>
        <dbReference type="ChEBI" id="CHEBI:78346"/>
        <dbReference type="ChEBI" id="CHEBI:456215"/>
        <dbReference type="EC" id="2.7.6.1"/>
    </reaction>
</comment>
<dbReference type="SUPFAM" id="SSF53271">
    <property type="entry name" value="PRTase-like"/>
    <property type="match status" value="1"/>
</dbReference>
<keyword evidence="12" id="KW-1185">Reference proteome</keyword>
<dbReference type="PANTHER" id="PTHR10210">
    <property type="entry name" value="RIBOSE-PHOSPHATE DIPHOSPHOKINASE FAMILY MEMBER"/>
    <property type="match status" value="1"/>
</dbReference>
<keyword evidence="7 9" id="KW-0460">Magnesium</keyword>
<feature type="binding site" evidence="9">
    <location>
        <position position="134"/>
    </location>
    <ligand>
        <name>Mg(2+)</name>
        <dbReference type="ChEBI" id="CHEBI:18420"/>
    </ligand>
</feature>
<dbReference type="GO" id="GO:0016301">
    <property type="term" value="F:kinase activity"/>
    <property type="evidence" value="ECO:0007669"/>
    <property type="project" value="UniProtKB-KW"/>
</dbReference>
<evidence type="ECO:0000256" key="2">
    <source>
        <dbReference type="ARBA" id="ARBA00022723"/>
    </source>
</evidence>
<dbReference type="InterPro" id="IPR037515">
    <property type="entry name" value="Rib-P_diPkinase_bac"/>
</dbReference>
<dbReference type="InterPro" id="IPR029099">
    <property type="entry name" value="Pribosyltran_N"/>
</dbReference>
<comment type="subcellular location">
    <subcellularLocation>
        <location evidence="9">Cytoplasm</location>
    </subcellularLocation>
</comment>
<evidence type="ECO:0000256" key="1">
    <source>
        <dbReference type="ARBA" id="ARBA00022679"/>
    </source>
</evidence>
<dbReference type="NCBIfam" id="NF002320">
    <property type="entry name" value="PRK01259.1"/>
    <property type="match status" value="1"/>
</dbReference>
<dbReference type="GO" id="GO:0002189">
    <property type="term" value="C:ribose phosphate diphosphokinase complex"/>
    <property type="evidence" value="ECO:0007669"/>
    <property type="project" value="TreeGrafter"/>
</dbReference>
<name>A0A7W9SR50_ARMRO</name>
<dbReference type="GO" id="GO:0005524">
    <property type="term" value="F:ATP binding"/>
    <property type="evidence" value="ECO:0007669"/>
    <property type="project" value="UniProtKB-KW"/>
</dbReference>
<keyword evidence="3 9" id="KW-0545">Nucleotide biosynthesis</keyword>
<dbReference type="Proteomes" id="UP000520814">
    <property type="component" value="Unassembled WGS sequence"/>
</dbReference>
<evidence type="ECO:0000313" key="12">
    <source>
        <dbReference type="Proteomes" id="UP000520814"/>
    </source>
</evidence>
<dbReference type="GO" id="GO:0005737">
    <property type="term" value="C:cytoplasm"/>
    <property type="evidence" value="ECO:0007669"/>
    <property type="project" value="UniProtKB-SubCell"/>
</dbReference>
<dbReference type="AlphaFoldDB" id="A0A7W9SR50"/>
<feature type="active site" evidence="9">
    <location>
        <position position="196"/>
    </location>
</feature>
<evidence type="ECO:0000256" key="7">
    <source>
        <dbReference type="ARBA" id="ARBA00022842"/>
    </source>
</evidence>
<comment type="function">
    <text evidence="9">Involved in the biosynthesis of the central metabolite phospho-alpha-D-ribosyl-1-pyrophosphate (PRPP) via the transfer of pyrophosphoryl group from ATP to 1-hydroxyl of ribose-5-phosphate (Rib-5-P).</text>
</comment>
<dbReference type="InterPro" id="IPR029057">
    <property type="entry name" value="PRTase-like"/>
</dbReference>
<evidence type="ECO:0000256" key="5">
    <source>
        <dbReference type="ARBA" id="ARBA00022777"/>
    </source>
</evidence>
<gene>
    <name evidence="9" type="primary">prs</name>
    <name evidence="11" type="ORF">HNQ39_002250</name>
</gene>
<proteinExistence type="inferred from homology"/>
<comment type="caution">
    <text evidence="11">The sequence shown here is derived from an EMBL/GenBank/DDBJ whole genome shotgun (WGS) entry which is preliminary data.</text>
</comment>
<dbReference type="Pfam" id="PF13793">
    <property type="entry name" value="Pribosyltran_N"/>
    <property type="match status" value="1"/>
</dbReference>
<keyword evidence="2 9" id="KW-0479">Metal-binding</keyword>
<feature type="binding site" evidence="9">
    <location>
        <position position="198"/>
    </location>
    <ligand>
        <name>D-ribose 5-phosphate</name>
        <dbReference type="ChEBI" id="CHEBI:78346"/>
    </ligand>
</feature>
<dbReference type="Gene3D" id="3.40.50.2020">
    <property type="match status" value="2"/>
</dbReference>
<dbReference type="InterPro" id="IPR005946">
    <property type="entry name" value="Rib-P_diPkinase"/>
</dbReference>
<dbReference type="HAMAP" id="MF_00583_B">
    <property type="entry name" value="RibP_PPkinase_B"/>
    <property type="match status" value="1"/>
</dbReference>
<accession>A0A7W9SR50</accession>
<dbReference type="NCBIfam" id="TIGR01251">
    <property type="entry name" value="ribP_PPkin"/>
    <property type="match status" value="1"/>
</dbReference>
<keyword evidence="4 9" id="KW-0547">Nucleotide-binding</keyword>
<evidence type="ECO:0000256" key="9">
    <source>
        <dbReference type="HAMAP-Rule" id="MF_00583"/>
    </source>
</evidence>
<reference evidence="11 12" key="1">
    <citation type="submission" date="2020-08" db="EMBL/GenBank/DDBJ databases">
        <title>Genomic Encyclopedia of Type Strains, Phase IV (KMG-IV): sequencing the most valuable type-strain genomes for metagenomic binning, comparative biology and taxonomic classification.</title>
        <authorList>
            <person name="Goeker M."/>
        </authorList>
    </citation>
    <scope>NUCLEOTIDE SEQUENCE [LARGE SCALE GENOMIC DNA]</scope>
    <source>
        <strain evidence="11 12">DSM 23562</strain>
    </source>
</reference>
<dbReference type="FunFam" id="3.40.50.2020:FF:000007">
    <property type="entry name" value="Ribose-phosphate pyrophosphokinase"/>
    <property type="match status" value="1"/>
</dbReference>
<dbReference type="EMBL" id="JACHGW010000002">
    <property type="protein sequence ID" value="MBB6050459.1"/>
    <property type="molecule type" value="Genomic_DNA"/>
</dbReference>
<dbReference type="Pfam" id="PF14572">
    <property type="entry name" value="Pribosyl_synth"/>
    <property type="match status" value="1"/>
</dbReference>
<comment type="cofactor">
    <cofactor evidence="9">
        <name>Mg(2+)</name>
        <dbReference type="ChEBI" id="CHEBI:18420"/>
    </cofactor>
    <text evidence="9">Binds 2 Mg(2+) ions per subunit.</text>
</comment>
<keyword evidence="5 9" id="KW-0418">Kinase</keyword>
<feature type="binding site" evidence="9">
    <location>
        <position position="173"/>
    </location>
    <ligand>
        <name>Mg(2+)</name>
        <dbReference type="ChEBI" id="CHEBI:18420"/>
    </ligand>
</feature>
<dbReference type="GO" id="GO:0006164">
    <property type="term" value="P:purine nucleotide biosynthetic process"/>
    <property type="evidence" value="ECO:0007669"/>
    <property type="project" value="TreeGrafter"/>
</dbReference>
<evidence type="ECO:0000313" key="11">
    <source>
        <dbReference type="EMBL" id="MBB6050459.1"/>
    </source>
</evidence>
<protein>
    <recommendedName>
        <fullName evidence="9">Ribose-phosphate pyrophosphokinase</fullName>
        <shortName evidence="9">RPPK</shortName>
        <ecNumber evidence="9">2.7.6.1</ecNumber>
    </recommendedName>
    <alternativeName>
        <fullName evidence="9">5-phospho-D-ribosyl alpha-1-diphosphate synthase</fullName>
    </alternativeName>
    <alternativeName>
        <fullName evidence="9">Phosphoribosyl diphosphate synthase</fullName>
    </alternativeName>
    <alternativeName>
        <fullName evidence="9">Phosphoribosyl pyrophosphate synthase</fullName>
        <shortName evidence="9">P-Rib-PP synthase</shortName>
        <shortName evidence="9">PRPP synthase</shortName>
        <shortName evidence="9">PRPPase</shortName>
    </alternativeName>
</protein>